<dbReference type="Proteomes" id="UP001178507">
    <property type="component" value="Unassembled WGS sequence"/>
</dbReference>
<protein>
    <submittedName>
        <fullName evidence="1">Uncharacterized protein</fullName>
    </submittedName>
</protein>
<reference evidence="1" key="1">
    <citation type="submission" date="2023-08" db="EMBL/GenBank/DDBJ databases">
        <authorList>
            <person name="Chen Y."/>
            <person name="Shah S."/>
            <person name="Dougan E. K."/>
            <person name="Thang M."/>
            <person name="Chan C."/>
        </authorList>
    </citation>
    <scope>NUCLEOTIDE SEQUENCE</scope>
</reference>
<evidence type="ECO:0000313" key="2">
    <source>
        <dbReference type="Proteomes" id="UP001178507"/>
    </source>
</evidence>
<dbReference type="AlphaFoldDB" id="A0AA36NHR9"/>
<evidence type="ECO:0000313" key="1">
    <source>
        <dbReference type="EMBL" id="CAJ1407254.1"/>
    </source>
</evidence>
<keyword evidence="2" id="KW-1185">Reference proteome</keyword>
<sequence length="114" mass="12442">MRRASSKQRNVFEPKARQCASLCALRFALEAGSVQPGTNDANKNRLSSNCFAASCHFRNGVELAIHMLPWLRTSFLLICPGTAFVSLMLPCTPEGANALSMATISTICFVRLSF</sequence>
<name>A0AA36NHR9_9DINO</name>
<gene>
    <name evidence="1" type="ORF">EVOR1521_LOCUS29001</name>
</gene>
<dbReference type="EMBL" id="CAUJNA010003664">
    <property type="protein sequence ID" value="CAJ1407254.1"/>
    <property type="molecule type" value="Genomic_DNA"/>
</dbReference>
<accession>A0AA36NHR9</accession>
<comment type="caution">
    <text evidence="1">The sequence shown here is derived from an EMBL/GenBank/DDBJ whole genome shotgun (WGS) entry which is preliminary data.</text>
</comment>
<organism evidence="1 2">
    <name type="scientific">Effrenium voratum</name>
    <dbReference type="NCBI Taxonomy" id="2562239"/>
    <lineage>
        <taxon>Eukaryota</taxon>
        <taxon>Sar</taxon>
        <taxon>Alveolata</taxon>
        <taxon>Dinophyceae</taxon>
        <taxon>Suessiales</taxon>
        <taxon>Symbiodiniaceae</taxon>
        <taxon>Effrenium</taxon>
    </lineage>
</organism>
<proteinExistence type="predicted"/>